<sequence>MKALLLIFLLAIGISIQAQVAVNTDGAAPDNSAMLDVKSTTRGLLAPRMTLAQRNAIVSPATGLMIYQTTDIPGYYYNSGTPAAPAWLLVGSNAGQWLNNGTSIYYNLGNVGIGTSTPVEKLHVDGYYHLSNATNYPFIRFNNTYVNGNAGLEFKYNSVNKAWIYYNCFDNALYINADNAMGYSPDLLVKSGGNIGIGTSVPSARLHVIENTPGYTAAFGVPVSSWTTGTNVAIGNDNEDAVLYVGQAPMHEGFLIWQYNTDPALGYYSIGTYNGSNNMTLQEYGGNVGIRTASPAALFHVAEDSPGYTGLFGSPISTWGSSTNLSIGDPDGPSVLYIGQSPSNKGFLFWQNATDPANAYYNIGTYSGANPLVLQAAGGNVGVGVSAPVARFQVAESGSSYTGLFGTPISSFTTGTNLSIGDDNATSLLYVGQSTSNKGFLIWNYNATASNAFFGIGTYSGNNPLIFQQAGGNVGIGTSAPNGRLDVRVDNNGYSQLGYSATIPSYFYHYELESDGDGQTALYGFRSRSTQNDGTGYAYYLSNSALRGYSYWGDVYSFGTAGYNYNDYTRCGGVLGAYQGGNYWGSLGYKNSGSTTYGGYFTSYTSGAGKSPGQADTGIGIGAWGDLMGADIHGKVYGLYAEGENYAMFSNGDVYKNKLDVHLQENGTGTNTVLYTNVSTDVTVQTSGVATLSNGRANIAFDPSFAAAVSADAPVVVTVTPIGNSNGVYLAEVSGAGFTVVENNAGKSNVMINYIAIGKRSGYENPSLPREVIDAGYTGKLASGLHNDADTQTNGEGLYYESGQLIVGVHPSVMPDPNKPAVETILPKPSIRPVKSDRNEYNAVGIGNLEPVLTREAVTEKSSVASPAGGTGEPEETQSKAPAKVIPAINTAGSGNGVAEPVQPPAPVSAPAKGSASEKSGDLSQPVQNK</sequence>
<dbReference type="Proteomes" id="UP000053091">
    <property type="component" value="Unassembled WGS sequence"/>
</dbReference>
<keyword evidence="2" id="KW-0732">Signal</keyword>
<dbReference type="OrthoDB" id="996320at2"/>
<dbReference type="RefSeq" id="WP_062041282.1">
    <property type="nucleotide sequence ID" value="NZ_DF968182.1"/>
</dbReference>
<dbReference type="EMBL" id="DF968182">
    <property type="protein sequence ID" value="GAP43713.1"/>
    <property type="molecule type" value="Genomic_DNA"/>
</dbReference>
<proteinExistence type="predicted"/>
<feature type="region of interest" description="Disordered" evidence="1">
    <location>
        <begin position="858"/>
        <end position="930"/>
    </location>
</feature>
<feature type="chain" id="PRO_5006633504" evidence="2">
    <location>
        <begin position="21"/>
        <end position="930"/>
    </location>
</feature>
<feature type="signal peptide" evidence="2">
    <location>
        <begin position="1"/>
        <end position="20"/>
    </location>
</feature>
<reference evidence="3" key="1">
    <citation type="journal article" date="2015" name="Genome Announc.">
        <title>Draft Genome Sequence of Bacteroidales Strain TBC1, a Novel Isolate from a Methanogenic Wastewater Treatment System.</title>
        <authorList>
            <person name="Tourlousse D.M."/>
            <person name="Matsuura N."/>
            <person name="Sun L."/>
            <person name="Toyonaga M."/>
            <person name="Kuroda K."/>
            <person name="Ohashi A."/>
            <person name="Cruz R."/>
            <person name="Yamaguchi T."/>
            <person name="Sekiguchi Y."/>
        </authorList>
    </citation>
    <scope>NUCLEOTIDE SEQUENCE [LARGE SCALE GENOMIC DNA]</scope>
    <source>
        <strain evidence="3">TBC1</strain>
    </source>
</reference>
<gene>
    <name evidence="3" type="ORF">TBC1_111871</name>
</gene>
<accession>A0A0S7C139</accession>
<keyword evidence="4" id="KW-1185">Reference proteome</keyword>
<dbReference type="PATRIC" id="fig|1678841.3.peg.2086"/>
<evidence type="ECO:0000313" key="4">
    <source>
        <dbReference type="Proteomes" id="UP000053091"/>
    </source>
</evidence>
<dbReference type="AlphaFoldDB" id="A0A0S7C139"/>
<evidence type="ECO:0000313" key="3">
    <source>
        <dbReference type="EMBL" id="GAP43713.1"/>
    </source>
</evidence>
<protein>
    <submittedName>
        <fullName evidence="3">Uncharacterized protein</fullName>
    </submittedName>
</protein>
<dbReference type="STRING" id="1678841.TBC1_111871"/>
<evidence type="ECO:0000256" key="2">
    <source>
        <dbReference type="SAM" id="SignalP"/>
    </source>
</evidence>
<organism evidence="3">
    <name type="scientific">Lentimicrobium saccharophilum</name>
    <dbReference type="NCBI Taxonomy" id="1678841"/>
    <lineage>
        <taxon>Bacteria</taxon>
        <taxon>Pseudomonadati</taxon>
        <taxon>Bacteroidota</taxon>
        <taxon>Bacteroidia</taxon>
        <taxon>Bacteroidales</taxon>
        <taxon>Lentimicrobiaceae</taxon>
        <taxon>Lentimicrobium</taxon>
    </lineage>
</organism>
<evidence type="ECO:0000256" key="1">
    <source>
        <dbReference type="SAM" id="MobiDB-lite"/>
    </source>
</evidence>
<name>A0A0S7C139_9BACT</name>